<keyword evidence="1" id="KW-1133">Transmembrane helix</keyword>
<organism evidence="2 3">
    <name type="scientific">Fusarium beomiforme</name>
    <dbReference type="NCBI Taxonomy" id="44412"/>
    <lineage>
        <taxon>Eukaryota</taxon>
        <taxon>Fungi</taxon>
        <taxon>Dikarya</taxon>
        <taxon>Ascomycota</taxon>
        <taxon>Pezizomycotina</taxon>
        <taxon>Sordariomycetes</taxon>
        <taxon>Hypocreomycetidae</taxon>
        <taxon>Hypocreales</taxon>
        <taxon>Nectriaceae</taxon>
        <taxon>Fusarium</taxon>
        <taxon>Fusarium burgessii species complex</taxon>
    </lineage>
</organism>
<evidence type="ECO:0000313" key="2">
    <source>
        <dbReference type="EMBL" id="KAF4344070.1"/>
    </source>
</evidence>
<proteinExistence type="predicted"/>
<sequence length="155" mass="16850">MDPQTEAKYNIPQARKPRRYRNLVLGLRALVISIAIAGIVVAAIPAPKSFIAIGILGPAFVTTFICSSIDFLFTIFKPLPTIRPDFAVIIDCFIAIGSIVCIICFGLFREWWAGSSGLGEYLGPLATQALFKVALGLACATTTLQIIFCLIWLVE</sequence>
<keyword evidence="1" id="KW-0812">Transmembrane</keyword>
<feature type="transmembrane region" description="Helical" evidence="1">
    <location>
        <begin position="50"/>
        <end position="76"/>
    </location>
</feature>
<feature type="transmembrane region" description="Helical" evidence="1">
    <location>
        <begin position="23"/>
        <end position="44"/>
    </location>
</feature>
<keyword evidence="3" id="KW-1185">Reference proteome</keyword>
<feature type="transmembrane region" description="Helical" evidence="1">
    <location>
        <begin position="88"/>
        <end position="109"/>
    </location>
</feature>
<name>A0A9P5ASB9_9HYPO</name>
<evidence type="ECO:0008006" key="4">
    <source>
        <dbReference type="Google" id="ProtNLM"/>
    </source>
</evidence>
<comment type="caution">
    <text evidence="2">The sequence shown here is derived from an EMBL/GenBank/DDBJ whole genome shotgun (WGS) entry which is preliminary data.</text>
</comment>
<evidence type="ECO:0000313" key="3">
    <source>
        <dbReference type="Proteomes" id="UP000730481"/>
    </source>
</evidence>
<dbReference type="AlphaFoldDB" id="A0A9P5ASB9"/>
<dbReference type="OrthoDB" id="5100007at2759"/>
<keyword evidence="1" id="KW-0472">Membrane</keyword>
<accession>A0A9P5ASB9</accession>
<reference evidence="2" key="2">
    <citation type="submission" date="2020-02" db="EMBL/GenBank/DDBJ databases">
        <title>Identification and distribution of gene clusters putatively required for synthesis of sphingolipid metabolism inhibitors in phylogenetically diverse species of the filamentous fungus Fusarium.</title>
        <authorList>
            <person name="Kim H.-S."/>
            <person name="Busman M."/>
            <person name="Brown D.W."/>
            <person name="Divon H."/>
            <person name="Uhlig S."/>
            <person name="Proctor R.H."/>
        </authorList>
    </citation>
    <scope>NUCLEOTIDE SEQUENCE</scope>
    <source>
        <strain evidence="2">NRRL 25174</strain>
    </source>
</reference>
<protein>
    <recommendedName>
        <fullName evidence="4">MARVEL domain-containing protein</fullName>
    </recommendedName>
</protein>
<evidence type="ECO:0000256" key="1">
    <source>
        <dbReference type="SAM" id="Phobius"/>
    </source>
</evidence>
<reference evidence="2" key="1">
    <citation type="journal article" date="2017" name="Mycologia">
        <title>Fusarium algeriense, sp. nov., a novel toxigenic crown rot pathogen of durum wheat from Algeria is nested in the Fusarium burgessii species complex.</title>
        <authorList>
            <person name="Laraba I."/>
            <person name="Keddad A."/>
            <person name="Boureghda H."/>
            <person name="Abdallah N."/>
            <person name="Vaughan M.M."/>
            <person name="Proctor R.H."/>
            <person name="Busman M."/>
            <person name="O'Donnell K."/>
        </authorList>
    </citation>
    <scope>NUCLEOTIDE SEQUENCE</scope>
    <source>
        <strain evidence="2">NRRL 25174</strain>
    </source>
</reference>
<dbReference type="EMBL" id="PVQB02000065">
    <property type="protein sequence ID" value="KAF4344070.1"/>
    <property type="molecule type" value="Genomic_DNA"/>
</dbReference>
<feature type="transmembrane region" description="Helical" evidence="1">
    <location>
        <begin position="129"/>
        <end position="154"/>
    </location>
</feature>
<dbReference type="Proteomes" id="UP000730481">
    <property type="component" value="Unassembled WGS sequence"/>
</dbReference>
<gene>
    <name evidence="2" type="ORF">FBEOM_1942</name>
</gene>